<evidence type="ECO:0000259" key="2">
    <source>
        <dbReference type="SMART" id="SM00903"/>
    </source>
</evidence>
<dbReference type="PANTHER" id="PTHR30466">
    <property type="entry name" value="FLAVIN REDUCTASE"/>
    <property type="match status" value="1"/>
</dbReference>
<keyword evidence="4" id="KW-1185">Reference proteome</keyword>
<protein>
    <recommendedName>
        <fullName evidence="2">Flavin reductase like domain-containing protein</fullName>
    </recommendedName>
</protein>
<name>A0A1B1ANJ2_9PROT</name>
<dbReference type="InterPro" id="IPR012349">
    <property type="entry name" value="Split_barrel_FMN-bd"/>
</dbReference>
<dbReference type="GO" id="GO:0042602">
    <property type="term" value="F:riboflavin reductase (NADPH) activity"/>
    <property type="evidence" value="ECO:0007669"/>
    <property type="project" value="TreeGrafter"/>
</dbReference>
<evidence type="ECO:0000256" key="1">
    <source>
        <dbReference type="ARBA" id="ARBA00023002"/>
    </source>
</evidence>
<sequence>MSDALFRKVLGNVPTSVSIVTGDDGAGPFGMVVGSLVSISLSPPLVGLFIDNRSNTLPRLLKCEEVCVNVLSDEQAQFCKDFSREKERRFQCGGWRQDEGAAPRLSEALAWIAGRVERSLVIGDHTLIVIKTRALEENPVCAGSDPLIFFRGGFNA</sequence>
<dbReference type="InterPro" id="IPR002563">
    <property type="entry name" value="Flavin_Rdtase-like_dom"/>
</dbReference>
<reference evidence="3 4" key="1">
    <citation type="submission" date="2015-11" db="EMBL/GenBank/DDBJ databases">
        <title>Whole-Genome Sequence of Candidatus Oderbacter manganicum from the National Park Lower Oder Valley, Germany.</title>
        <authorList>
            <person name="Braun B."/>
            <person name="Liere K."/>
            <person name="Szewzyk U."/>
        </authorList>
    </citation>
    <scope>NUCLEOTIDE SEQUENCE [LARGE SCALE GENOMIC DNA]</scope>
    <source>
        <strain evidence="3 4">OTSz_A_272</strain>
    </source>
</reference>
<dbReference type="Proteomes" id="UP000092498">
    <property type="component" value="Chromosome"/>
</dbReference>
<dbReference type="EMBL" id="CP013244">
    <property type="protein sequence ID" value="ANP48143.1"/>
    <property type="molecule type" value="Genomic_DNA"/>
</dbReference>
<accession>A0A1B1ANJ2</accession>
<dbReference type="AlphaFoldDB" id="A0A1B1ANJ2"/>
<dbReference type="STRING" id="1759059.ATE48_17490"/>
<proteinExistence type="predicted"/>
<dbReference type="GO" id="GO:0010181">
    <property type="term" value="F:FMN binding"/>
    <property type="evidence" value="ECO:0007669"/>
    <property type="project" value="InterPro"/>
</dbReference>
<dbReference type="InParanoid" id="A0A1B1ANJ2"/>
<dbReference type="SUPFAM" id="SSF50475">
    <property type="entry name" value="FMN-binding split barrel"/>
    <property type="match status" value="1"/>
</dbReference>
<dbReference type="InterPro" id="IPR050268">
    <property type="entry name" value="NADH-dep_flavin_reductase"/>
</dbReference>
<evidence type="ECO:0000313" key="3">
    <source>
        <dbReference type="EMBL" id="ANP48143.1"/>
    </source>
</evidence>
<keyword evidence="1" id="KW-0560">Oxidoreductase</keyword>
<dbReference type="KEGG" id="cbot:ATE48_17490"/>
<dbReference type="PANTHER" id="PTHR30466:SF1">
    <property type="entry name" value="FMN REDUCTASE (NADH) RUTF"/>
    <property type="match status" value="1"/>
</dbReference>
<dbReference type="Gene3D" id="2.30.110.10">
    <property type="entry name" value="Electron Transport, Fmn-binding Protein, Chain A"/>
    <property type="match status" value="1"/>
</dbReference>
<dbReference type="SMART" id="SM00903">
    <property type="entry name" value="Flavin_Reduct"/>
    <property type="match status" value="1"/>
</dbReference>
<gene>
    <name evidence="3" type="ORF">ATE48_17490</name>
</gene>
<feature type="domain" description="Flavin reductase like" evidence="2">
    <location>
        <begin position="10"/>
        <end position="156"/>
    </location>
</feature>
<dbReference type="Pfam" id="PF01613">
    <property type="entry name" value="Flavin_Reduct"/>
    <property type="match status" value="1"/>
</dbReference>
<evidence type="ECO:0000313" key="4">
    <source>
        <dbReference type="Proteomes" id="UP000092498"/>
    </source>
</evidence>
<organism evidence="3 4">
    <name type="scientific">Candidatus Viadribacter manganicus</name>
    <dbReference type="NCBI Taxonomy" id="1759059"/>
    <lineage>
        <taxon>Bacteria</taxon>
        <taxon>Pseudomonadati</taxon>
        <taxon>Pseudomonadota</taxon>
        <taxon>Alphaproteobacteria</taxon>
        <taxon>Hyphomonadales</taxon>
        <taxon>Hyphomonadaceae</taxon>
        <taxon>Candidatus Viadribacter</taxon>
    </lineage>
</organism>